<accession>A0ABD3GQA6</accession>
<reference evidence="1 2" key="1">
    <citation type="submission" date="2024-09" db="EMBL/GenBank/DDBJ databases">
        <title>Chromosome-scale assembly of Riccia sorocarpa.</title>
        <authorList>
            <person name="Paukszto L."/>
        </authorList>
    </citation>
    <scope>NUCLEOTIDE SEQUENCE [LARGE SCALE GENOMIC DNA]</scope>
    <source>
        <strain evidence="1">LP-2024</strain>
        <tissue evidence="1">Aerial parts of the thallus</tissue>
    </source>
</reference>
<dbReference type="EMBL" id="JBJQOH010000007">
    <property type="protein sequence ID" value="KAL3680776.1"/>
    <property type="molecule type" value="Genomic_DNA"/>
</dbReference>
<name>A0ABD3GQA6_9MARC</name>
<comment type="caution">
    <text evidence="1">The sequence shown here is derived from an EMBL/GenBank/DDBJ whole genome shotgun (WGS) entry which is preliminary data.</text>
</comment>
<proteinExistence type="predicted"/>
<sequence length="212" mass="24538">MATVTWNEELESWEIYGGVILAPIRVTPLELKESFPRYFDAVVEFCKSSEHWSSTEDETQILGRAAFALTEDELPRKRYQVYRALALFLGYKDRTELPSGLDRAVKSTWSSEGEFLLVLEKLRKSNVADREMSADSPRWVVVSTLSRVIVERLSIMLLWSQFVLRRFRSHLMISIQFSLTWIEISADQLKLHLVAQEIEGGVEQIRGRIQKV</sequence>
<keyword evidence="2" id="KW-1185">Reference proteome</keyword>
<organism evidence="1 2">
    <name type="scientific">Riccia sorocarpa</name>
    <dbReference type="NCBI Taxonomy" id="122646"/>
    <lineage>
        <taxon>Eukaryota</taxon>
        <taxon>Viridiplantae</taxon>
        <taxon>Streptophyta</taxon>
        <taxon>Embryophyta</taxon>
        <taxon>Marchantiophyta</taxon>
        <taxon>Marchantiopsida</taxon>
        <taxon>Marchantiidae</taxon>
        <taxon>Marchantiales</taxon>
        <taxon>Ricciaceae</taxon>
        <taxon>Riccia</taxon>
    </lineage>
</organism>
<evidence type="ECO:0000313" key="1">
    <source>
        <dbReference type="EMBL" id="KAL3680776.1"/>
    </source>
</evidence>
<protein>
    <submittedName>
        <fullName evidence="1">Uncharacterized protein</fullName>
    </submittedName>
</protein>
<gene>
    <name evidence="1" type="ORF">R1sor_023732</name>
</gene>
<dbReference type="AlphaFoldDB" id="A0ABD3GQA6"/>
<evidence type="ECO:0000313" key="2">
    <source>
        <dbReference type="Proteomes" id="UP001633002"/>
    </source>
</evidence>
<dbReference type="Proteomes" id="UP001633002">
    <property type="component" value="Unassembled WGS sequence"/>
</dbReference>